<proteinExistence type="predicted"/>
<gene>
    <name evidence="1" type="ORF">MQP27_15710</name>
</gene>
<reference evidence="1" key="1">
    <citation type="submission" date="2022-03" db="EMBL/GenBank/DDBJ databases">
        <title>Streptomyces 7R015 and 7R016 isolated from Barleria lupulina in Thailand.</title>
        <authorList>
            <person name="Kanchanasin P."/>
            <person name="Phongsopitanun W."/>
            <person name="Tanasupawat S."/>
        </authorList>
    </citation>
    <scope>NUCLEOTIDE SEQUENCE</scope>
    <source>
        <strain evidence="1">7R015</strain>
    </source>
</reference>
<evidence type="ECO:0000313" key="1">
    <source>
        <dbReference type="EMBL" id="MCI3272555.1"/>
    </source>
</evidence>
<organism evidence="1 2">
    <name type="scientific">Streptomyces cylindrosporus</name>
    <dbReference type="NCBI Taxonomy" id="2927583"/>
    <lineage>
        <taxon>Bacteria</taxon>
        <taxon>Bacillati</taxon>
        <taxon>Actinomycetota</taxon>
        <taxon>Actinomycetes</taxon>
        <taxon>Kitasatosporales</taxon>
        <taxon>Streptomycetaceae</taxon>
        <taxon>Streptomyces</taxon>
    </lineage>
</organism>
<dbReference type="EMBL" id="JALDAY010000004">
    <property type="protein sequence ID" value="MCI3272555.1"/>
    <property type="molecule type" value="Genomic_DNA"/>
</dbReference>
<accession>A0ABS9Y5R2</accession>
<evidence type="ECO:0000313" key="2">
    <source>
        <dbReference type="Proteomes" id="UP001165269"/>
    </source>
</evidence>
<comment type="caution">
    <text evidence="1">The sequence shown here is derived from an EMBL/GenBank/DDBJ whole genome shotgun (WGS) entry which is preliminary data.</text>
</comment>
<sequence length="199" mass="22312">MGDIEEAVEHAERLRGDERMKVGALLLVRYCGFHRDRRFSPWFENEREALARVAQAGADFVRGAGSATDLAELKTVLRGVLEENDPDGPPFAAEIFDHLVFADEVLDFIGSPDSMDLLGRAFERAEELAEGHEEMGRDDWPTGDWEPVEFARLESEARDQDVQGDLDPSVALPRSEAFSRLYADFIAGYYRDEDAGINS</sequence>
<name>A0ABS9Y5R2_9ACTN</name>
<evidence type="ECO:0008006" key="3">
    <source>
        <dbReference type="Google" id="ProtNLM"/>
    </source>
</evidence>
<protein>
    <recommendedName>
        <fullName evidence="3">DUF4375 domain-containing protein</fullName>
    </recommendedName>
</protein>
<dbReference type="RefSeq" id="WP_242765747.1">
    <property type="nucleotide sequence ID" value="NZ_JALDAY010000004.1"/>
</dbReference>
<keyword evidence="2" id="KW-1185">Reference proteome</keyword>
<dbReference type="Proteomes" id="UP001165269">
    <property type="component" value="Unassembled WGS sequence"/>
</dbReference>